<keyword evidence="2" id="KW-0132">Cell division</keyword>
<organism evidence="2 3">
    <name type="scientific">Flammeovirga agarivorans</name>
    <dbReference type="NCBI Taxonomy" id="2726742"/>
    <lineage>
        <taxon>Bacteria</taxon>
        <taxon>Pseudomonadati</taxon>
        <taxon>Bacteroidota</taxon>
        <taxon>Cytophagia</taxon>
        <taxon>Cytophagales</taxon>
        <taxon>Flammeovirgaceae</taxon>
        <taxon>Flammeovirga</taxon>
    </lineage>
</organism>
<dbReference type="InterPro" id="IPR007838">
    <property type="entry name" value="Cell_div_ZapA-like"/>
</dbReference>
<accession>A0A7X8SH53</accession>
<comment type="caution">
    <text evidence="2">The sequence shown here is derived from an EMBL/GenBank/DDBJ whole genome shotgun (WGS) entry which is preliminary data.</text>
</comment>
<evidence type="ECO:0000256" key="1">
    <source>
        <dbReference type="SAM" id="Coils"/>
    </source>
</evidence>
<feature type="coiled-coil region" evidence="1">
    <location>
        <begin position="66"/>
        <end position="93"/>
    </location>
</feature>
<evidence type="ECO:0000313" key="2">
    <source>
        <dbReference type="EMBL" id="NLR90161.1"/>
    </source>
</evidence>
<dbReference type="GO" id="GO:0051301">
    <property type="term" value="P:cell division"/>
    <property type="evidence" value="ECO:0007669"/>
    <property type="project" value="UniProtKB-KW"/>
</dbReference>
<dbReference type="Proteomes" id="UP000585050">
    <property type="component" value="Unassembled WGS sequence"/>
</dbReference>
<dbReference type="RefSeq" id="WP_168880843.1">
    <property type="nucleotide sequence ID" value="NZ_JABAIL010000001.1"/>
</dbReference>
<dbReference type="SUPFAM" id="SSF102829">
    <property type="entry name" value="Cell division protein ZapA-like"/>
    <property type="match status" value="1"/>
</dbReference>
<reference evidence="2 3" key="1">
    <citation type="submission" date="2020-04" db="EMBL/GenBank/DDBJ databases">
        <title>Flammeovirga sp. SR4, a novel species isolated from seawater.</title>
        <authorList>
            <person name="Wang X."/>
        </authorList>
    </citation>
    <scope>NUCLEOTIDE SEQUENCE [LARGE SCALE GENOMIC DNA]</scope>
    <source>
        <strain evidence="2 3">SR4</strain>
    </source>
</reference>
<protein>
    <submittedName>
        <fullName evidence="2">Cell division protein ZapA</fullName>
    </submittedName>
</protein>
<proteinExistence type="predicted"/>
<keyword evidence="1" id="KW-0175">Coiled coil</keyword>
<dbReference type="InterPro" id="IPR036192">
    <property type="entry name" value="Cell_div_ZapA-like_sf"/>
</dbReference>
<name>A0A7X8SH53_9BACT</name>
<dbReference type="EMBL" id="JABAIL010000001">
    <property type="protein sequence ID" value="NLR90161.1"/>
    <property type="molecule type" value="Genomic_DNA"/>
</dbReference>
<dbReference type="AlphaFoldDB" id="A0A7X8SH53"/>
<dbReference type="Pfam" id="PF05164">
    <property type="entry name" value="ZapA"/>
    <property type="match status" value="1"/>
</dbReference>
<keyword evidence="2" id="KW-0131">Cell cycle</keyword>
<keyword evidence="3" id="KW-1185">Reference proteome</keyword>
<gene>
    <name evidence="2" type="ORF">HGP29_03040</name>
</gene>
<sequence length="95" mass="10811">MGLRSPKESIQLKLCGKVYNVKATKTEEHLLLKAADLLNHLLEEKKAILPNAEIKDLLTITAFDLIVKSMTERDELQNTNDRLKALNKQLDDILQ</sequence>
<evidence type="ECO:0000313" key="3">
    <source>
        <dbReference type="Proteomes" id="UP000585050"/>
    </source>
</evidence>